<gene>
    <name evidence="2" type="ORF">ACFFJ2_14365</name>
</gene>
<protein>
    <recommendedName>
        <fullName evidence="4">Lipoprotein</fullName>
    </recommendedName>
</protein>
<dbReference type="EMBL" id="JBHLXD010000024">
    <property type="protein sequence ID" value="MFC0209587.1"/>
    <property type="molecule type" value="Genomic_DNA"/>
</dbReference>
<evidence type="ECO:0008006" key="4">
    <source>
        <dbReference type="Google" id="ProtNLM"/>
    </source>
</evidence>
<name>A0ABV6DAD8_9HYPH</name>
<keyword evidence="1" id="KW-0732">Signal</keyword>
<sequence>MGRAVFKWRSATVFILLASASLAGCQQGGGPGLAGSAPAPAVEGDAQENAIRESELRAFCPPVTLREGTAYFRTYARGEEGNPDSVIYQASIADVTRACRYGPDATTMTVAVAGKIVPGPKGRTGTITMPIRVVAVRGEEVLYSQLFRHSVAVEDTAGATQFLFTDPNVVIPGGVDQAVRLLVGYDEGPGSGQ</sequence>
<dbReference type="PROSITE" id="PS51257">
    <property type="entry name" value="PROKAR_LIPOPROTEIN"/>
    <property type="match status" value="1"/>
</dbReference>
<dbReference type="RefSeq" id="WP_261520386.1">
    <property type="nucleotide sequence ID" value="NZ_JAODNW010000010.1"/>
</dbReference>
<keyword evidence="3" id="KW-1185">Reference proteome</keyword>
<feature type="signal peptide" evidence="1">
    <location>
        <begin position="1"/>
        <end position="23"/>
    </location>
</feature>
<proteinExistence type="predicted"/>
<dbReference type="Proteomes" id="UP001589755">
    <property type="component" value="Unassembled WGS sequence"/>
</dbReference>
<evidence type="ECO:0000313" key="3">
    <source>
        <dbReference type="Proteomes" id="UP001589755"/>
    </source>
</evidence>
<evidence type="ECO:0000313" key="2">
    <source>
        <dbReference type="EMBL" id="MFC0209587.1"/>
    </source>
</evidence>
<feature type="chain" id="PRO_5045336736" description="Lipoprotein" evidence="1">
    <location>
        <begin position="24"/>
        <end position="193"/>
    </location>
</feature>
<organism evidence="2 3">
    <name type="scientific">Chelativorans intermedius</name>
    <dbReference type="NCBI Taxonomy" id="515947"/>
    <lineage>
        <taxon>Bacteria</taxon>
        <taxon>Pseudomonadati</taxon>
        <taxon>Pseudomonadota</taxon>
        <taxon>Alphaproteobacteria</taxon>
        <taxon>Hyphomicrobiales</taxon>
        <taxon>Phyllobacteriaceae</taxon>
        <taxon>Chelativorans</taxon>
    </lineage>
</organism>
<reference evidence="2 3" key="1">
    <citation type="submission" date="2024-09" db="EMBL/GenBank/DDBJ databases">
        <authorList>
            <person name="Sun Q."/>
            <person name="Mori K."/>
        </authorList>
    </citation>
    <scope>NUCLEOTIDE SEQUENCE [LARGE SCALE GENOMIC DNA]</scope>
    <source>
        <strain evidence="2 3">CCM 8543</strain>
    </source>
</reference>
<accession>A0ABV6DAD8</accession>
<comment type="caution">
    <text evidence="2">The sequence shown here is derived from an EMBL/GenBank/DDBJ whole genome shotgun (WGS) entry which is preliminary data.</text>
</comment>
<evidence type="ECO:0000256" key="1">
    <source>
        <dbReference type="SAM" id="SignalP"/>
    </source>
</evidence>